<dbReference type="PANTHER" id="PTHR34216:SF3">
    <property type="entry name" value="POLY-BETA-1,6-N-ACETYL-D-GLUCOSAMINE N-DEACETYLASE"/>
    <property type="match status" value="1"/>
</dbReference>
<dbReference type="InterPro" id="IPR051398">
    <property type="entry name" value="Polysacch_Deacetylase"/>
</dbReference>
<accession>A0A1W1ZPN2</accession>
<evidence type="ECO:0000256" key="2">
    <source>
        <dbReference type="ARBA" id="ARBA00022729"/>
    </source>
</evidence>
<dbReference type="InterPro" id="IPR011330">
    <property type="entry name" value="Glyco_hydro/deAcase_b/a-brl"/>
</dbReference>
<dbReference type="CDD" id="cd10918">
    <property type="entry name" value="CE4_NodB_like_5s_6s"/>
    <property type="match status" value="1"/>
</dbReference>
<dbReference type="GO" id="GO:0005576">
    <property type="term" value="C:extracellular region"/>
    <property type="evidence" value="ECO:0007669"/>
    <property type="project" value="UniProtKB-SubCell"/>
</dbReference>
<organism evidence="4 5">
    <name type="scientific">Desulfocicer vacuolatum DSM 3385</name>
    <dbReference type="NCBI Taxonomy" id="1121400"/>
    <lineage>
        <taxon>Bacteria</taxon>
        <taxon>Pseudomonadati</taxon>
        <taxon>Thermodesulfobacteriota</taxon>
        <taxon>Desulfobacteria</taxon>
        <taxon>Desulfobacterales</taxon>
        <taxon>Desulfobacteraceae</taxon>
        <taxon>Desulfocicer</taxon>
    </lineage>
</organism>
<dbReference type="Gene3D" id="3.20.20.370">
    <property type="entry name" value="Glycoside hydrolase/deacetylase"/>
    <property type="match status" value="1"/>
</dbReference>
<feature type="domain" description="NodB homology" evidence="3">
    <location>
        <begin position="91"/>
        <end position="334"/>
    </location>
</feature>
<proteinExistence type="predicted"/>
<name>A0A1W1ZPN2_9BACT</name>
<dbReference type="PROSITE" id="PS51677">
    <property type="entry name" value="NODB"/>
    <property type="match status" value="1"/>
</dbReference>
<comment type="subcellular location">
    <subcellularLocation>
        <location evidence="1">Secreted</location>
    </subcellularLocation>
</comment>
<reference evidence="4 5" key="1">
    <citation type="submission" date="2017-04" db="EMBL/GenBank/DDBJ databases">
        <authorList>
            <person name="Afonso C.L."/>
            <person name="Miller P.J."/>
            <person name="Scott M.A."/>
            <person name="Spackman E."/>
            <person name="Goraichik I."/>
            <person name="Dimitrov K.M."/>
            <person name="Suarez D.L."/>
            <person name="Swayne D.E."/>
        </authorList>
    </citation>
    <scope>NUCLEOTIDE SEQUENCE [LARGE SCALE GENOMIC DNA]</scope>
    <source>
        <strain evidence="4 5">DSM 3385</strain>
    </source>
</reference>
<dbReference type="OrthoDB" id="9776235at2"/>
<evidence type="ECO:0000256" key="1">
    <source>
        <dbReference type="ARBA" id="ARBA00004613"/>
    </source>
</evidence>
<dbReference type="STRING" id="1121400.SAMN02746065_10382"/>
<evidence type="ECO:0000313" key="5">
    <source>
        <dbReference type="Proteomes" id="UP000192418"/>
    </source>
</evidence>
<dbReference type="Pfam" id="PF01522">
    <property type="entry name" value="Polysacc_deac_1"/>
    <property type="match status" value="2"/>
</dbReference>
<gene>
    <name evidence="4" type="ORF">SAMN02746065_10382</name>
</gene>
<dbReference type="EMBL" id="FWXY01000003">
    <property type="protein sequence ID" value="SMC50317.1"/>
    <property type="molecule type" value="Genomic_DNA"/>
</dbReference>
<protein>
    <submittedName>
        <fullName evidence="4">Polysaccharide deacetylase</fullName>
    </submittedName>
</protein>
<keyword evidence="5" id="KW-1185">Reference proteome</keyword>
<evidence type="ECO:0000313" key="4">
    <source>
        <dbReference type="EMBL" id="SMC50317.1"/>
    </source>
</evidence>
<sequence length="334" mass="38357">MPVMKSMLVRMLYESRVLHKFSGIILKQGGLILMYHRVLPAGWKGMHLIQPGMYVSTDTFEREMKLLKTKFNVISLGSMLDYLKTERSLSRCCVITFDDGWQDTFTHAFPILERYKLPATVFLTSGYMNTDRRFWPDELAACLGEWFSRGRGDALLPMGVKRILEKEGVTSHQSPTFIIDRAIGGFKKISETSRDTLLLELKEIFPNRIDDRVMMTWQEVDTMTATGRIDLGAHTVSHCLLDQIPPWEAKKEILQSKQEIESRLNRSVDYFAYPNGNFTPEISDLVREAGFAAAVTTRRGWVHAGQDLFELPRNGIHNDVGKTDALFMWRLLIR</sequence>
<evidence type="ECO:0000259" key="3">
    <source>
        <dbReference type="PROSITE" id="PS51677"/>
    </source>
</evidence>
<dbReference type="SUPFAM" id="SSF88713">
    <property type="entry name" value="Glycoside hydrolase/deacetylase"/>
    <property type="match status" value="1"/>
</dbReference>
<dbReference type="AlphaFoldDB" id="A0A1W1ZPN2"/>
<dbReference type="GO" id="GO:0016810">
    <property type="term" value="F:hydrolase activity, acting on carbon-nitrogen (but not peptide) bonds"/>
    <property type="evidence" value="ECO:0007669"/>
    <property type="project" value="InterPro"/>
</dbReference>
<dbReference type="GO" id="GO:0005975">
    <property type="term" value="P:carbohydrate metabolic process"/>
    <property type="evidence" value="ECO:0007669"/>
    <property type="project" value="InterPro"/>
</dbReference>
<keyword evidence="2" id="KW-0732">Signal</keyword>
<dbReference type="PANTHER" id="PTHR34216">
    <property type="match status" value="1"/>
</dbReference>
<dbReference type="Proteomes" id="UP000192418">
    <property type="component" value="Unassembled WGS sequence"/>
</dbReference>
<dbReference type="InterPro" id="IPR002509">
    <property type="entry name" value="NODB_dom"/>
</dbReference>